<proteinExistence type="predicted"/>
<dbReference type="Proteomes" id="UP000663842">
    <property type="component" value="Unassembled WGS sequence"/>
</dbReference>
<organism evidence="1 2">
    <name type="scientific">Rotaria magnacalcarata</name>
    <dbReference type="NCBI Taxonomy" id="392030"/>
    <lineage>
        <taxon>Eukaryota</taxon>
        <taxon>Metazoa</taxon>
        <taxon>Spiralia</taxon>
        <taxon>Gnathifera</taxon>
        <taxon>Rotifera</taxon>
        <taxon>Eurotatoria</taxon>
        <taxon>Bdelloidea</taxon>
        <taxon>Philodinida</taxon>
        <taxon>Philodinidae</taxon>
        <taxon>Rotaria</taxon>
    </lineage>
</organism>
<dbReference type="AlphaFoldDB" id="A0A820HXA2"/>
<evidence type="ECO:0000313" key="2">
    <source>
        <dbReference type="Proteomes" id="UP000663842"/>
    </source>
</evidence>
<sequence>MDKFNNDNMNQELVINAENTKFKTFKAKVNKILNGSTPENKTNTYYEVEKQNHCEKYLCRNELKINESHVYENNIVDIQAEIRKICAENSNKPCENTGGTYLDSVKQTNKHVVKKKDYFNEFKIKEERSVESKSTCNIQNEVTFLCKDKKEKCKFEDESKAITDMIEINRKNYKKKSLKCDADITATPKVNPHNLCIEDSDNEEFKNCDAQEQENKVSVKGKYYGTEIPYSNRPKRWKSDNDMPNYGNIVEKGKDQLELVDCHSQDINENLKNIEYSKNRNLSIYNGANKSSIIAMECSKPENINLTLSQQEIRDNPGISNSPHSNSFQNCKFFDSIEVKPLNPEVSNDIKLNFNNIKLNTDVATNENDQDLFLKSSSIHMEDIQPIQMEMNVSPDSKIEIEKENVNVKNDINKYLKSFVSTLPCNIYI</sequence>
<reference evidence="1" key="1">
    <citation type="submission" date="2021-02" db="EMBL/GenBank/DDBJ databases">
        <authorList>
            <person name="Nowell W R."/>
        </authorList>
    </citation>
    <scope>NUCLEOTIDE SEQUENCE</scope>
</reference>
<accession>A0A820HXA2</accession>
<comment type="caution">
    <text evidence="1">The sequence shown here is derived from an EMBL/GenBank/DDBJ whole genome shotgun (WGS) entry which is preliminary data.</text>
</comment>
<protein>
    <submittedName>
        <fullName evidence="1">Uncharacterized protein</fullName>
    </submittedName>
</protein>
<gene>
    <name evidence="1" type="ORF">UXM345_LOCUS33435</name>
</gene>
<name>A0A820HXA2_9BILA</name>
<dbReference type="EMBL" id="CAJOBF010011104">
    <property type="protein sequence ID" value="CAF4301419.1"/>
    <property type="molecule type" value="Genomic_DNA"/>
</dbReference>
<evidence type="ECO:0000313" key="1">
    <source>
        <dbReference type="EMBL" id="CAF4301419.1"/>
    </source>
</evidence>